<evidence type="ECO:0000313" key="2">
    <source>
        <dbReference type="Proteomes" id="UP000273001"/>
    </source>
</evidence>
<name>A0ABM6Z169_9ACTO</name>
<accession>A0ABM6Z169</accession>
<protein>
    <submittedName>
        <fullName evidence="1">Uncharacterized protein</fullName>
    </submittedName>
</protein>
<dbReference type="Proteomes" id="UP000273001">
    <property type="component" value="Chromosome"/>
</dbReference>
<dbReference type="EMBL" id="CP032514">
    <property type="protein sequence ID" value="AYD88870.1"/>
    <property type="molecule type" value="Genomic_DNA"/>
</dbReference>
<sequence length="85" mass="8957">MVVRDATGTGHVDLGDVPTTLDPNAARYGCITGGDLGETLLGIAGPLPDAIQVLRHAPSTLVSRVVLDQNTVEKLVALPRQQQWS</sequence>
<evidence type="ECO:0000313" key="1">
    <source>
        <dbReference type="EMBL" id="AYD88870.1"/>
    </source>
</evidence>
<dbReference type="RefSeq" id="WP_119835343.1">
    <property type="nucleotide sequence ID" value="NZ_CP032514.1"/>
</dbReference>
<reference evidence="1 2" key="1">
    <citation type="submission" date="2018-09" db="EMBL/GenBank/DDBJ databases">
        <authorList>
            <person name="Li J."/>
        </authorList>
    </citation>
    <scope>NUCLEOTIDE SEQUENCE [LARGE SCALE GENOMIC DNA]</scope>
    <source>
        <strain evidence="1 2">2129</strain>
    </source>
</reference>
<keyword evidence="2" id="KW-1185">Reference proteome</keyword>
<gene>
    <name evidence="1" type="ORF">D5R93_00190</name>
</gene>
<proteinExistence type="predicted"/>
<organism evidence="1 2">
    <name type="scientific">Actinomyces lilanjuaniae</name>
    <dbReference type="NCBI Taxonomy" id="2321394"/>
    <lineage>
        <taxon>Bacteria</taxon>
        <taxon>Bacillati</taxon>
        <taxon>Actinomycetota</taxon>
        <taxon>Actinomycetes</taxon>
        <taxon>Actinomycetales</taxon>
        <taxon>Actinomycetaceae</taxon>
        <taxon>Actinomyces</taxon>
    </lineage>
</organism>